<organism evidence="1">
    <name type="scientific">Parabacteroides distasonis</name>
    <dbReference type="NCBI Taxonomy" id="823"/>
    <lineage>
        <taxon>Bacteria</taxon>
        <taxon>Pseudomonadati</taxon>
        <taxon>Bacteroidota</taxon>
        <taxon>Bacteroidia</taxon>
        <taxon>Bacteroidales</taxon>
        <taxon>Tannerellaceae</taxon>
        <taxon>Parabacteroides</taxon>
    </lineage>
</organism>
<accession>A0A6N3FVZ5</accession>
<gene>
    <name evidence="1" type="ORF">PDLFYP31_03053</name>
</gene>
<dbReference type="SUPFAM" id="SSF53335">
    <property type="entry name" value="S-adenosyl-L-methionine-dependent methyltransferases"/>
    <property type="match status" value="1"/>
</dbReference>
<name>A0A6N3FVZ5_PARDI</name>
<dbReference type="EMBL" id="CACRUW010000019">
    <property type="protein sequence ID" value="VYU55533.1"/>
    <property type="molecule type" value="Genomic_DNA"/>
</dbReference>
<evidence type="ECO:0000313" key="1">
    <source>
        <dbReference type="EMBL" id="VYU55533.1"/>
    </source>
</evidence>
<evidence type="ECO:0008006" key="2">
    <source>
        <dbReference type="Google" id="ProtNLM"/>
    </source>
</evidence>
<dbReference type="RefSeq" id="WP_199676325.1">
    <property type="nucleotide sequence ID" value="NZ_CACRUW010000019.1"/>
</dbReference>
<sequence length="107" mass="12315">MLIRRVWQMPNSRTFSIKPIRELIQKYANGYTIDPFAAGNRLANVTNDIDPQYDTDFHMDATDFLNLFKPDSVDTVLYDPPYSPRQVAECYKALGITVNMQTTQASY</sequence>
<proteinExistence type="predicted"/>
<dbReference type="AlphaFoldDB" id="A0A6N3FVZ5"/>
<protein>
    <recommendedName>
        <fullName evidence="2">Adenine-specific DNA methylase</fullName>
    </recommendedName>
</protein>
<reference evidence="1" key="1">
    <citation type="submission" date="2019-11" db="EMBL/GenBank/DDBJ databases">
        <authorList>
            <person name="Feng L."/>
        </authorList>
    </citation>
    <scope>NUCLEOTIDE SEQUENCE</scope>
    <source>
        <strain evidence="1">PdistasonisLFYP31</strain>
    </source>
</reference>
<dbReference type="InterPro" id="IPR029063">
    <property type="entry name" value="SAM-dependent_MTases_sf"/>
</dbReference>